<dbReference type="EMBL" id="NHYD01003445">
    <property type="protein sequence ID" value="PPQ77018.1"/>
    <property type="molecule type" value="Genomic_DNA"/>
</dbReference>
<feature type="compositionally biased region" description="Acidic residues" evidence="1">
    <location>
        <begin position="411"/>
        <end position="422"/>
    </location>
</feature>
<dbReference type="InParanoid" id="A0A409WEP9"/>
<evidence type="ECO:0000259" key="2">
    <source>
        <dbReference type="Pfam" id="PF13649"/>
    </source>
</evidence>
<dbReference type="Pfam" id="PF13649">
    <property type="entry name" value="Methyltransf_25"/>
    <property type="match status" value="1"/>
</dbReference>
<dbReference type="InterPro" id="IPR041698">
    <property type="entry name" value="Methyltransf_25"/>
</dbReference>
<gene>
    <name evidence="3" type="ORF">CVT25_014835</name>
</gene>
<dbReference type="InterPro" id="IPR029063">
    <property type="entry name" value="SAM-dependent_MTases_sf"/>
</dbReference>
<dbReference type="STRING" id="93625.A0A409WEP9"/>
<protein>
    <recommendedName>
        <fullName evidence="2">Methyltransferase domain-containing protein</fullName>
    </recommendedName>
</protein>
<dbReference type="Gene3D" id="3.40.50.150">
    <property type="entry name" value="Vaccinia Virus protein VP39"/>
    <property type="match status" value="1"/>
</dbReference>
<sequence length="818" mass="90084">MAAIVTAARPLSQILPGDFDLFPSFSSSPSSASSSSNLKQRPQGHYRPFSTLYTDSPYVELEQDKSTRLLKRASSLGGLHTFRTMNLGLTFKPKKNTTPPASPTSQLGIASQKVSNPLSLKQRLKTNQDVTKTPSSSVRPASSVKKKRSVMSLFSAASASENGPGSSSPTEPSVPSPLGARPVLVPPENAEDSPRPSTGKSVKFKVTNEDSMADDTPFVRKSMWSTRFNMKLHPYQSDVPYMQAYTPILLESDRHSDLLLQRLGGGYPSFGEYRAKEPLRALDLGCGEGNWIMYASTIWVHTHFTGFDLVDITTPAFEAMENTHFVQGNFIQFPLPFADCSFDYVRLANLVLCVPYTKWDRLLKEVRRILTVGGRIEVIDDQMFFPYAQPPKPKETSKASRRSNRMSSAFDLDDFSDGDLDGDTLQGYESGEDSMFNSEGTCVSSFEDKPDELAQLSASETVRPYSRWHSTQDPYKKPVITDPYLAQSDHAIWQQRAMASRELESTFEAMLTKHGVYPYPSEFILEFMQDVFGTHAGKTQSFHIKLAEWNSPIGANADTSIVAEENADKMEKEKEKESMKKPWMTKDWDRKKAKRKDGQSIFGDNASERSSLESPIPDSVKPKAAKQLGLPISVTTTTFSSPSKPMGINGKQDKSFSPSLSASPSPVSPISSASSSSTPTSSASSVVSSSPVKMTPPKAPNAKTAALLGVSYTELVAATAQAISNHRRQGFKPAGLVQSPGLLIGKSYMAVDEQELEMHACKYMHTLLGCRPALGCFVEQFKDEEGKPFVSEDMFAYYIWEYEAYVDSSSCYAAGYAC</sequence>
<evidence type="ECO:0000256" key="1">
    <source>
        <dbReference type="SAM" id="MobiDB-lite"/>
    </source>
</evidence>
<feature type="region of interest" description="Disordered" evidence="1">
    <location>
        <begin position="30"/>
        <end position="50"/>
    </location>
</feature>
<comment type="caution">
    <text evidence="3">The sequence shown here is derived from an EMBL/GenBank/DDBJ whole genome shotgun (WGS) entry which is preliminary data.</text>
</comment>
<evidence type="ECO:0000313" key="3">
    <source>
        <dbReference type="EMBL" id="PPQ77018.1"/>
    </source>
</evidence>
<feature type="region of interest" description="Disordered" evidence="1">
    <location>
        <begin position="565"/>
        <end position="700"/>
    </location>
</feature>
<reference evidence="3 4" key="1">
    <citation type="journal article" date="2018" name="Evol. Lett.">
        <title>Horizontal gene cluster transfer increased hallucinogenic mushroom diversity.</title>
        <authorList>
            <person name="Reynolds H.T."/>
            <person name="Vijayakumar V."/>
            <person name="Gluck-Thaler E."/>
            <person name="Korotkin H.B."/>
            <person name="Matheny P.B."/>
            <person name="Slot J.C."/>
        </authorList>
    </citation>
    <scope>NUCLEOTIDE SEQUENCE [LARGE SCALE GENOMIC DNA]</scope>
    <source>
        <strain evidence="3 4">2631</strain>
    </source>
</reference>
<feature type="compositionally biased region" description="Low complexity" evidence="1">
    <location>
        <begin position="164"/>
        <end position="177"/>
    </location>
</feature>
<dbReference type="AlphaFoldDB" id="A0A409WEP9"/>
<name>A0A409WEP9_PSICY</name>
<feature type="region of interest" description="Disordered" evidence="1">
    <location>
        <begin position="90"/>
        <end position="110"/>
    </location>
</feature>
<dbReference type="CDD" id="cd02440">
    <property type="entry name" value="AdoMet_MTases"/>
    <property type="match status" value="1"/>
</dbReference>
<feature type="region of interest" description="Disordered" evidence="1">
    <location>
        <begin position="125"/>
        <end position="202"/>
    </location>
</feature>
<dbReference type="Proteomes" id="UP000283269">
    <property type="component" value="Unassembled WGS sequence"/>
</dbReference>
<feature type="region of interest" description="Disordered" evidence="1">
    <location>
        <begin position="409"/>
        <end position="441"/>
    </location>
</feature>
<feature type="compositionally biased region" description="Low complexity" evidence="1">
    <location>
        <begin position="655"/>
        <end position="700"/>
    </location>
</feature>
<feature type="compositionally biased region" description="Basic and acidic residues" evidence="1">
    <location>
        <begin position="566"/>
        <end position="590"/>
    </location>
</feature>
<dbReference type="SUPFAM" id="SSF53335">
    <property type="entry name" value="S-adenosyl-L-methionine-dependent methyltransferases"/>
    <property type="match status" value="1"/>
</dbReference>
<proteinExistence type="predicted"/>
<organism evidence="3 4">
    <name type="scientific">Psilocybe cyanescens</name>
    <dbReference type="NCBI Taxonomy" id="93625"/>
    <lineage>
        <taxon>Eukaryota</taxon>
        <taxon>Fungi</taxon>
        <taxon>Dikarya</taxon>
        <taxon>Basidiomycota</taxon>
        <taxon>Agaricomycotina</taxon>
        <taxon>Agaricomycetes</taxon>
        <taxon>Agaricomycetidae</taxon>
        <taxon>Agaricales</taxon>
        <taxon>Agaricineae</taxon>
        <taxon>Strophariaceae</taxon>
        <taxon>Psilocybe</taxon>
    </lineage>
</organism>
<feature type="compositionally biased region" description="Polar residues" evidence="1">
    <location>
        <begin position="96"/>
        <end position="110"/>
    </location>
</feature>
<feature type="compositionally biased region" description="Polar residues" evidence="1">
    <location>
        <begin position="633"/>
        <end position="643"/>
    </location>
</feature>
<keyword evidence="4" id="KW-1185">Reference proteome</keyword>
<feature type="domain" description="Methyltransferase" evidence="2">
    <location>
        <begin position="282"/>
        <end position="374"/>
    </location>
</feature>
<dbReference type="OrthoDB" id="2013972at2759"/>
<accession>A0A409WEP9</accession>
<evidence type="ECO:0000313" key="4">
    <source>
        <dbReference type="Proteomes" id="UP000283269"/>
    </source>
</evidence>
<feature type="compositionally biased region" description="Polar residues" evidence="1">
    <location>
        <begin position="125"/>
        <end position="140"/>
    </location>
</feature>